<sequence length="57" mass="6409">MKIEAHTISGTKIAEIISDTTIIETAEDGLDLLGNLYYQDFGTLYSMKRILLRAFLT</sequence>
<evidence type="ECO:0000313" key="2">
    <source>
        <dbReference type="Proteomes" id="UP000555003"/>
    </source>
</evidence>
<organism evidence="1 2">
    <name type="scientific">Flavobacterium gossypii</name>
    <dbReference type="NCBI Taxonomy" id="1646119"/>
    <lineage>
        <taxon>Bacteria</taxon>
        <taxon>Pseudomonadati</taxon>
        <taxon>Bacteroidota</taxon>
        <taxon>Flavobacteriia</taxon>
        <taxon>Flavobacteriales</taxon>
        <taxon>Flavobacteriaceae</taxon>
        <taxon>Flavobacterium</taxon>
    </lineage>
</organism>
<dbReference type="RefSeq" id="WP_317169770.1">
    <property type="nucleotide sequence ID" value="NZ_JACJIS010000001.1"/>
</dbReference>
<keyword evidence="2" id="KW-1185">Reference proteome</keyword>
<protein>
    <submittedName>
        <fullName evidence="1">Uncharacterized protein</fullName>
    </submittedName>
</protein>
<proteinExistence type="predicted"/>
<gene>
    <name evidence="1" type="ORF">GGR22_000550</name>
</gene>
<evidence type="ECO:0000313" key="1">
    <source>
        <dbReference type="EMBL" id="MBA9072424.1"/>
    </source>
</evidence>
<accession>A0ABR6DLR7</accession>
<comment type="caution">
    <text evidence="1">The sequence shown here is derived from an EMBL/GenBank/DDBJ whole genome shotgun (WGS) entry which is preliminary data.</text>
</comment>
<dbReference type="Proteomes" id="UP000555003">
    <property type="component" value="Unassembled WGS sequence"/>
</dbReference>
<name>A0ABR6DLR7_9FLAO</name>
<dbReference type="EMBL" id="JACJIS010000001">
    <property type="protein sequence ID" value="MBA9072424.1"/>
    <property type="molecule type" value="Genomic_DNA"/>
</dbReference>
<reference evidence="1 2" key="1">
    <citation type="submission" date="2020-08" db="EMBL/GenBank/DDBJ databases">
        <title>Genomic Encyclopedia of Type Strains, Phase IV (KMG-IV): sequencing the most valuable type-strain genomes for metagenomic binning, comparative biology and taxonomic classification.</title>
        <authorList>
            <person name="Goeker M."/>
        </authorList>
    </citation>
    <scope>NUCLEOTIDE SEQUENCE [LARGE SCALE GENOMIC DNA]</scope>
    <source>
        <strain evidence="1 2">DSM 100397</strain>
    </source>
</reference>